<dbReference type="RefSeq" id="WP_119481527.1">
    <property type="nucleotide sequence ID" value="NZ_QXTG01000001.1"/>
</dbReference>
<comment type="caution">
    <text evidence="1">The sequence shown here is derived from an EMBL/GenBank/DDBJ whole genome shotgun (WGS) entry which is preliminary data.</text>
</comment>
<dbReference type="InterPro" id="IPR036702">
    <property type="entry name" value="ComB-like_sf"/>
</dbReference>
<dbReference type="GO" id="GO:0000287">
    <property type="term" value="F:magnesium ion binding"/>
    <property type="evidence" value="ECO:0007669"/>
    <property type="project" value="InterPro"/>
</dbReference>
<sequence>MGEQGGYQIRFDWGVPGAHAVGADADVLVWVDAIDPAVPPLERLPPIGAVVTTGLAGVAETAAWVLALQEARQAVTSVAVVAAGAARAGGMRFAAEDLLVAGALMDELDARGIGERSPEASVADAAYRALRRGLRGVLDAVVGGGALAGGLRVHRPHRDLLEAAGAA</sequence>
<name>A0A3A1U2K0_9MICO</name>
<protein>
    <recommendedName>
        <fullName evidence="3">2-phosphosulfolactate phosphatase</fullName>
    </recommendedName>
</protein>
<keyword evidence="2" id="KW-1185">Reference proteome</keyword>
<dbReference type="Gene3D" id="3.90.1560.10">
    <property type="entry name" value="ComB-like"/>
    <property type="match status" value="1"/>
</dbReference>
<proteinExistence type="predicted"/>
<evidence type="ECO:0008006" key="3">
    <source>
        <dbReference type="Google" id="ProtNLM"/>
    </source>
</evidence>
<dbReference type="AlphaFoldDB" id="A0A3A1U2K0"/>
<dbReference type="OrthoDB" id="8588453at2"/>
<dbReference type="GO" id="GO:0050532">
    <property type="term" value="F:2-phosphosulfolactate phosphatase activity"/>
    <property type="evidence" value="ECO:0007669"/>
    <property type="project" value="InterPro"/>
</dbReference>
<organism evidence="1 2">
    <name type="scientific">Amnibacterium setariae</name>
    <dbReference type="NCBI Taxonomy" id="2306585"/>
    <lineage>
        <taxon>Bacteria</taxon>
        <taxon>Bacillati</taxon>
        <taxon>Actinomycetota</taxon>
        <taxon>Actinomycetes</taxon>
        <taxon>Micrococcales</taxon>
        <taxon>Microbacteriaceae</taxon>
        <taxon>Amnibacterium</taxon>
    </lineage>
</organism>
<dbReference type="Proteomes" id="UP000265742">
    <property type="component" value="Unassembled WGS sequence"/>
</dbReference>
<evidence type="ECO:0000313" key="1">
    <source>
        <dbReference type="EMBL" id="RIX31165.1"/>
    </source>
</evidence>
<dbReference type="SUPFAM" id="SSF142823">
    <property type="entry name" value="ComB-like"/>
    <property type="match status" value="1"/>
</dbReference>
<reference evidence="2" key="1">
    <citation type="submission" date="2018-09" db="EMBL/GenBank/DDBJ databases">
        <authorList>
            <person name="Kim I."/>
        </authorList>
    </citation>
    <scope>NUCLEOTIDE SEQUENCE [LARGE SCALE GENOMIC DNA]</scope>
    <source>
        <strain evidence="2">DD4a</strain>
    </source>
</reference>
<dbReference type="EMBL" id="QXTG01000001">
    <property type="protein sequence ID" value="RIX31165.1"/>
    <property type="molecule type" value="Genomic_DNA"/>
</dbReference>
<evidence type="ECO:0000313" key="2">
    <source>
        <dbReference type="Proteomes" id="UP000265742"/>
    </source>
</evidence>
<accession>A0A3A1U2K0</accession>
<gene>
    <name evidence="1" type="ORF">D1781_07335</name>
</gene>